<dbReference type="GO" id="GO:0016320">
    <property type="term" value="P:endoplasmic reticulum membrane fusion"/>
    <property type="evidence" value="ECO:0007669"/>
    <property type="project" value="TreeGrafter"/>
</dbReference>
<name>A0AAV6V6C8_9ARAC</name>
<dbReference type="GO" id="GO:0004843">
    <property type="term" value="F:cysteine-type deubiquitinase activity"/>
    <property type="evidence" value="ECO:0007669"/>
    <property type="project" value="InterPro"/>
</dbReference>
<evidence type="ECO:0000259" key="2">
    <source>
        <dbReference type="PROSITE" id="PS50802"/>
    </source>
</evidence>
<gene>
    <name evidence="3" type="ORF">JTE90_027771</name>
</gene>
<dbReference type="AlphaFoldDB" id="A0AAV6V6C8"/>
<dbReference type="PROSITE" id="PS50802">
    <property type="entry name" value="OTU"/>
    <property type="match status" value="1"/>
</dbReference>
<evidence type="ECO:0000313" key="3">
    <source>
        <dbReference type="EMBL" id="KAG8192124.1"/>
    </source>
</evidence>
<sequence>MSRLSPEVYLKAVCSDKQCQAVIYLTSLTPFVDCFRCGQQQDRRCLQNVQVLSDHEGMEEFLKYSLINSAVPKRGHDMVKVLGFSNYYCKLLSPFLTTYGMERSTGQPKLLTDMGRGDIFDCSSLSSRAFLIDPKHISIPGFGRDVTGSMDYLSETLERIKKSNGDQERLLPIYADGDGHCLVHAISRALVGRELFWHPLRSCLKRLFMHNLDNFKDLFQNFIDADEWHSIIEECDPEFQPPLGDFHGLRNIHIFGLANILRRPIILLDSWECMNKSGDYSGLFLPGFVPPSECRGEDNTLNKPICIAWSNKSHNHYIPLVGIQNMPLPVIPRFLIPNVFRMPQSEISNYIEFDENDNCVIGGNRVLSDNYIQCLVFAMETQFTRIHGVHPSLVADAKHFFYSNNIYLNPSTSTIIRQVRNVVNNGYLFRCSTCTGLNEVRLEQSWFQYGGICYTALKQDHQKFLHGASYELPIKEEEYLTCTYDSRTDSFIPDNSSFKMKKCSICQRSGGLKRVEPYINPEMKTSLSDKFSSRSLNRSTKGGASSSNSAPSTLPRIKVEWNEKTVEDVIPDFQLVNESILANAIDKIAESFVKKHFSGEEADNVLQSYISGEIYKTIGKSPTVASSDVSDAIEAIDEKLDSEEITLLETKLGNASSKIQSEPSTSQIHTVKLVSINGHEETLDLNEKGITYSQLQNVIQNGFSIPIPNQRIKMGFPPKVLEPPHGNEGIALPLKHGDRLIIENHPVQENKRFASTPYIRNTPSVKTTECNSELWKVVKTQPHLFKRRGLYFEEADQKHILTDMKHVQIPSFPNKLFSYNQKSDCLEVCLKPIGHFEMSPDFDSRVDQATAGESVTGYRMCPIMCLLPGRSNIKPNKTTKELGGTVETKSNQSSVDIGRIRKGPGVSLLASPEPNDMDVS</sequence>
<evidence type="ECO:0000256" key="1">
    <source>
        <dbReference type="SAM" id="MobiDB-lite"/>
    </source>
</evidence>
<proteinExistence type="predicted"/>
<dbReference type="Proteomes" id="UP000827092">
    <property type="component" value="Unassembled WGS sequence"/>
</dbReference>
<dbReference type="PANTHER" id="PTHR14843:SF2">
    <property type="entry name" value="DEUBIQUITINATING PROTEIN VCPIP1"/>
    <property type="match status" value="1"/>
</dbReference>
<dbReference type="GO" id="GO:0016567">
    <property type="term" value="P:protein ubiquitination"/>
    <property type="evidence" value="ECO:0007669"/>
    <property type="project" value="InterPro"/>
</dbReference>
<feature type="region of interest" description="Disordered" evidence="1">
    <location>
        <begin position="529"/>
        <end position="553"/>
    </location>
</feature>
<dbReference type="InterPro" id="IPR003323">
    <property type="entry name" value="OTU_dom"/>
</dbReference>
<reference evidence="3 4" key="1">
    <citation type="journal article" date="2022" name="Nat. Ecol. Evol.">
        <title>A masculinizing supergene underlies an exaggerated male reproductive morph in a spider.</title>
        <authorList>
            <person name="Hendrickx F."/>
            <person name="De Corte Z."/>
            <person name="Sonet G."/>
            <person name="Van Belleghem S.M."/>
            <person name="Kostlbacher S."/>
            <person name="Vangestel C."/>
        </authorList>
    </citation>
    <scope>NUCLEOTIDE SEQUENCE [LARGE SCALE GENOMIC DNA]</scope>
    <source>
        <strain evidence="3">W744_W776</strain>
    </source>
</reference>
<dbReference type="Pfam" id="PF19437">
    <property type="entry name" value="VCIP135_N"/>
    <property type="match status" value="1"/>
</dbReference>
<dbReference type="GO" id="GO:0035871">
    <property type="term" value="P:protein K11-linked deubiquitination"/>
    <property type="evidence" value="ECO:0007669"/>
    <property type="project" value="TreeGrafter"/>
</dbReference>
<evidence type="ECO:0000313" key="4">
    <source>
        <dbReference type="Proteomes" id="UP000827092"/>
    </source>
</evidence>
<dbReference type="CDD" id="cd22769">
    <property type="entry name" value="OTU_VCIP135"/>
    <property type="match status" value="1"/>
</dbReference>
<accession>A0AAV6V6C8</accession>
<organism evidence="3 4">
    <name type="scientific">Oedothorax gibbosus</name>
    <dbReference type="NCBI Taxonomy" id="931172"/>
    <lineage>
        <taxon>Eukaryota</taxon>
        <taxon>Metazoa</taxon>
        <taxon>Ecdysozoa</taxon>
        <taxon>Arthropoda</taxon>
        <taxon>Chelicerata</taxon>
        <taxon>Arachnida</taxon>
        <taxon>Araneae</taxon>
        <taxon>Araneomorphae</taxon>
        <taxon>Entelegynae</taxon>
        <taxon>Araneoidea</taxon>
        <taxon>Linyphiidae</taxon>
        <taxon>Erigoninae</taxon>
        <taxon>Oedothorax</taxon>
    </lineage>
</organism>
<dbReference type="PANTHER" id="PTHR14843">
    <property type="entry name" value="DEUBIQUITINATING PROTEIN VCIP135"/>
    <property type="match status" value="1"/>
</dbReference>
<dbReference type="GO" id="GO:0090168">
    <property type="term" value="P:Golgi reassembly"/>
    <property type="evidence" value="ECO:0007669"/>
    <property type="project" value="TreeGrafter"/>
</dbReference>
<comment type="caution">
    <text evidence="3">The sequence shown here is derived from an EMBL/GenBank/DDBJ whole genome shotgun (WGS) entry which is preliminary data.</text>
</comment>
<feature type="compositionally biased region" description="Polar residues" evidence="1">
    <location>
        <begin position="529"/>
        <end position="552"/>
    </location>
</feature>
<dbReference type="Pfam" id="PF02338">
    <property type="entry name" value="OTU"/>
    <property type="match status" value="1"/>
</dbReference>
<dbReference type="InterPro" id="IPR039087">
    <property type="entry name" value="VCPIP1"/>
</dbReference>
<feature type="region of interest" description="Disordered" evidence="1">
    <location>
        <begin position="876"/>
        <end position="920"/>
    </location>
</feature>
<protein>
    <recommendedName>
        <fullName evidence="2">OTU domain-containing protein</fullName>
    </recommendedName>
</protein>
<dbReference type="GO" id="GO:0071108">
    <property type="term" value="P:protein K48-linked deubiquitination"/>
    <property type="evidence" value="ECO:0007669"/>
    <property type="project" value="TreeGrafter"/>
</dbReference>
<dbReference type="EMBL" id="JAFNEN010000144">
    <property type="protein sequence ID" value="KAG8192124.1"/>
    <property type="molecule type" value="Genomic_DNA"/>
</dbReference>
<feature type="domain" description="OTU" evidence="2">
    <location>
        <begin position="170"/>
        <end position="323"/>
    </location>
</feature>
<keyword evidence="4" id="KW-1185">Reference proteome</keyword>
<dbReference type="Gene3D" id="3.10.20.90">
    <property type="entry name" value="Phosphatidylinositol 3-kinase Catalytic Subunit, Chain A, domain 1"/>
    <property type="match status" value="1"/>
</dbReference>
<dbReference type="InterPro" id="IPR045827">
    <property type="entry name" value="VCPIP1_N"/>
</dbReference>